<name>A0A0B7MVI3_9FUNG</name>
<dbReference type="OrthoDB" id="2282972at2759"/>
<dbReference type="Proteomes" id="UP000054107">
    <property type="component" value="Unassembled WGS sequence"/>
</dbReference>
<gene>
    <name evidence="1" type="primary">PARPA_00086.1 scaffold 263</name>
</gene>
<proteinExistence type="predicted"/>
<reference evidence="1 2" key="1">
    <citation type="submission" date="2014-09" db="EMBL/GenBank/DDBJ databases">
        <authorList>
            <person name="Ellenberger Sabrina"/>
        </authorList>
    </citation>
    <scope>NUCLEOTIDE SEQUENCE [LARGE SCALE GENOMIC DNA]</scope>
    <source>
        <strain evidence="1 2">CBS 412.66</strain>
    </source>
</reference>
<dbReference type="AlphaFoldDB" id="A0A0B7MVI3"/>
<accession>A0A0B7MVI3</accession>
<protein>
    <submittedName>
        <fullName evidence="1">Uncharacterized protein</fullName>
    </submittedName>
</protein>
<evidence type="ECO:0000313" key="1">
    <source>
        <dbReference type="EMBL" id="CEP06834.1"/>
    </source>
</evidence>
<keyword evidence="2" id="KW-1185">Reference proteome</keyword>
<dbReference type="EMBL" id="LN718756">
    <property type="protein sequence ID" value="CEP06834.1"/>
    <property type="molecule type" value="Genomic_DNA"/>
</dbReference>
<dbReference type="STRING" id="35722.A0A0B7MVI3"/>
<organism evidence="1 2">
    <name type="scientific">Parasitella parasitica</name>
    <dbReference type="NCBI Taxonomy" id="35722"/>
    <lineage>
        <taxon>Eukaryota</taxon>
        <taxon>Fungi</taxon>
        <taxon>Fungi incertae sedis</taxon>
        <taxon>Mucoromycota</taxon>
        <taxon>Mucoromycotina</taxon>
        <taxon>Mucoromycetes</taxon>
        <taxon>Mucorales</taxon>
        <taxon>Mucorineae</taxon>
        <taxon>Mucoraceae</taxon>
        <taxon>Parasitella</taxon>
    </lineage>
</organism>
<evidence type="ECO:0000313" key="2">
    <source>
        <dbReference type="Proteomes" id="UP000054107"/>
    </source>
</evidence>
<sequence length="133" mass="15377">MSLGDIVSLLLANPDTCAEELKYRHEYDNREKPEPNTIDNFFVVEEYKAFKNNNNLQSENDVSIALFNNGFVTTKRGGRLFTMIHVIGLSYIRQKRYKDKYVIQLCILPRKQKPASLASYLSVILAEMRLLNT</sequence>